<sequence>MYNVESFSQEDIMHTVQINEAGNIASCSCCYFKFNSRACKHMLLLKRHANILVENVSRMETLLSKLDASSIPKNELLAPTAENDSNINATSILKTDIKSISAISNYKFLTDISKRLKAIRDDIDSRDRSRRMEAQRSSNS</sequence>
<dbReference type="PROSITE" id="PS50966">
    <property type="entry name" value="ZF_SWIM"/>
    <property type="match status" value="1"/>
</dbReference>
<accession>I1CHR7</accession>
<evidence type="ECO:0000313" key="4">
    <source>
        <dbReference type="Proteomes" id="UP000009138"/>
    </source>
</evidence>
<organism evidence="3 4">
    <name type="scientific">Rhizopus delemar (strain RA 99-880 / ATCC MYA-4621 / FGSC 9543 / NRRL 43880)</name>
    <name type="common">Mucormycosis agent</name>
    <name type="synonym">Rhizopus arrhizus var. delemar</name>
    <dbReference type="NCBI Taxonomy" id="246409"/>
    <lineage>
        <taxon>Eukaryota</taxon>
        <taxon>Fungi</taxon>
        <taxon>Fungi incertae sedis</taxon>
        <taxon>Mucoromycota</taxon>
        <taxon>Mucoromycotina</taxon>
        <taxon>Mucoromycetes</taxon>
        <taxon>Mucorales</taxon>
        <taxon>Mucorineae</taxon>
        <taxon>Rhizopodaceae</taxon>
        <taxon>Rhizopus</taxon>
    </lineage>
</organism>
<evidence type="ECO:0000259" key="2">
    <source>
        <dbReference type="PROSITE" id="PS50966"/>
    </source>
</evidence>
<dbReference type="Pfam" id="PF04434">
    <property type="entry name" value="SWIM"/>
    <property type="match status" value="1"/>
</dbReference>
<keyword evidence="1" id="KW-0479">Metal-binding</keyword>
<keyword evidence="4" id="KW-1185">Reference proteome</keyword>
<dbReference type="RefSeq" id="XP_067523393.1">
    <property type="nucleotide sequence ID" value="XM_067667292.1"/>
</dbReference>
<name>I1CHR7_RHIO9</name>
<evidence type="ECO:0000313" key="3">
    <source>
        <dbReference type="EMBL" id="EIE87997.1"/>
    </source>
</evidence>
<dbReference type="InParanoid" id="I1CHR7"/>
<protein>
    <recommendedName>
        <fullName evidence="2">SWIM-type domain-containing protein</fullName>
    </recommendedName>
</protein>
<keyword evidence="1" id="KW-0863">Zinc-finger</keyword>
<dbReference type="GeneID" id="93619673"/>
<dbReference type="InterPro" id="IPR007527">
    <property type="entry name" value="Znf_SWIM"/>
</dbReference>
<gene>
    <name evidence="3" type="ORF">RO3G_12708</name>
</gene>
<reference evidence="3 4" key="1">
    <citation type="journal article" date="2009" name="PLoS Genet.">
        <title>Genomic analysis of the basal lineage fungus Rhizopus oryzae reveals a whole-genome duplication.</title>
        <authorList>
            <person name="Ma L.-J."/>
            <person name="Ibrahim A.S."/>
            <person name="Skory C."/>
            <person name="Grabherr M.G."/>
            <person name="Burger G."/>
            <person name="Butler M."/>
            <person name="Elias M."/>
            <person name="Idnurm A."/>
            <person name="Lang B.F."/>
            <person name="Sone T."/>
            <person name="Abe A."/>
            <person name="Calvo S.E."/>
            <person name="Corrochano L.M."/>
            <person name="Engels R."/>
            <person name="Fu J."/>
            <person name="Hansberg W."/>
            <person name="Kim J.-M."/>
            <person name="Kodira C.D."/>
            <person name="Koehrsen M.J."/>
            <person name="Liu B."/>
            <person name="Miranda-Saavedra D."/>
            <person name="O'Leary S."/>
            <person name="Ortiz-Castellanos L."/>
            <person name="Poulter R."/>
            <person name="Rodriguez-Romero J."/>
            <person name="Ruiz-Herrera J."/>
            <person name="Shen Y.-Q."/>
            <person name="Zeng Q."/>
            <person name="Galagan J."/>
            <person name="Birren B.W."/>
            <person name="Cuomo C.A."/>
            <person name="Wickes B.L."/>
        </authorList>
    </citation>
    <scope>NUCLEOTIDE SEQUENCE [LARGE SCALE GENOMIC DNA]</scope>
    <source>
        <strain evidence="4">RA 99-880 / ATCC MYA-4621 / FGSC 9543 / NRRL 43880</strain>
    </source>
</reference>
<dbReference type="EMBL" id="CH476742">
    <property type="protein sequence ID" value="EIE87997.1"/>
    <property type="molecule type" value="Genomic_DNA"/>
</dbReference>
<feature type="domain" description="SWIM-type" evidence="2">
    <location>
        <begin position="14"/>
        <end position="50"/>
    </location>
</feature>
<evidence type="ECO:0000256" key="1">
    <source>
        <dbReference type="PROSITE-ProRule" id="PRU00325"/>
    </source>
</evidence>
<dbReference type="GO" id="GO:0008270">
    <property type="term" value="F:zinc ion binding"/>
    <property type="evidence" value="ECO:0007669"/>
    <property type="project" value="UniProtKB-KW"/>
</dbReference>
<keyword evidence="1" id="KW-0862">Zinc</keyword>
<dbReference type="VEuPathDB" id="FungiDB:RO3G_12708"/>
<proteinExistence type="predicted"/>
<dbReference type="AlphaFoldDB" id="I1CHR7"/>
<dbReference type="Proteomes" id="UP000009138">
    <property type="component" value="Unassembled WGS sequence"/>
</dbReference>